<gene>
    <name evidence="1" type="ORF">LTR69_002974</name>
</gene>
<dbReference type="Proteomes" id="UP001345691">
    <property type="component" value="Unassembled WGS sequence"/>
</dbReference>
<sequence>MSPHITCLGDADPHKHLRFQVTLSSESIPMPLLSTLADTLGRNLLELESELPGNSSPHLWSAQPYAGLDDPEHIPSQKAFDLINRIRVDLKAVEALITPNQLKLIELANLQSKVAALNTAVLLNLAGALDQLGGQASLGVIATQVNANEHKLGIDILKFQGKGAELMLRKDSASSDCRIHFSGGISRCLQAFKA</sequence>
<reference evidence="1 2" key="1">
    <citation type="submission" date="2023-08" db="EMBL/GenBank/DDBJ databases">
        <title>Black Yeasts Isolated from many extreme environments.</title>
        <authorList>
            <person name="Coleine C."/>
            <person name="Stajich J.E."/>
            <person name="Selbmann L."/>
        </authorList>
    </citation>
    <scope>NUCLEOTIDE SEQUENCE [LARGE SCALE GENOMIC DNA]</scope>
    <source>
        <strain evidence="1 2">CCFEE 6328</strain>
    </source>
</reference>
<protein>
    <submittedName>
        <fullName evidence="1">Uncharacterized protein</fullName>
    </submittedName>
</protein>
<comment type="caution">
    <text evidence="1">The sequence shown here is derived from an EMBL/GenBank/DDBJ whole genome shotgun (WGS) entry which is preliminary data.</text>
</comment>
<name>A0ABR0JKZ4_9EURO</name>
<dbReference type="EMBL" id="JAVRRF010000004">
    <property type="protein sequence ID" value="KAK5066454.1"/>
    <property type="molecule type" value="Genomic_DNA"/>
</dbReference>
<accession>A0ABR0JKZ4</accession>
<organism evidence="1 2">
    <name type="scientific">Exophiala sideris</name>
    <dbReference type="NCBI Taxonomy" id="1016849"/>
    <lineage>
        <taxon>Eukaryota</taxon>
        <taxon>Fungi</taxon>
        <taxon>Dikarya</taxon>
        <taxon>Ascomycota</taxon>
        <taxon>Pezizomycotina</taxon>
        <taxon>Eurotiomycetes</taxon>
        <taxon>Chaetothyriomycetidae</taxon>
        <taxon>Chaetothyriales</taxon>
        <taxon>Herpotrichiellaceae</taxon>
        <taxon>Exophiala</taxon>
    </lineage>
</organism>
<keyword evidence="2" id="KW-1185">Reference proteome</keyword>
<proteinExistence type="predicted"/>
<evidence type="ECO:0000313" key="2">
    <source>
        <dbReference type="Proteomes" id="UP001345691"/>
    </source>
</evidence>
<evidence type="ECO:0000313" key="1">
    <source>
        <dbReference type="EMBL" id="KAK5066454.1"/>
    </source>
</evidence>